<protein>
    <submittedName>
        <fullName evidence="1">Uncharacterized protein</fullName>
    </submittedName>
</protein>
<dbReference type="AlphaFoldDB" id="A0A0F9QXR0"/>
<comment type="caution">
    <text evidence="1">The sequence shown here is derived from an EMBL/GenBank/DDBJ whole genome shotgun (WGS) entry which is preliminary data.</text>
</comment>
<sequence>MKTCPGCKQKFPVTAEYFYTDRNRKTGLTPRCKGCLRKQTSTYAKSDRGRRKRKQYNSKHCKNYYATVNGHLRIIFNAMLQRCYNPNCKDYKYYGRRGIKVCFTSDGFVNYVVNVLHVDPRDLTIDRIDNDGNYEPDNIRFVTMRENNKNKGARR</sequence>
<evidence type="ECO:0000313" key="1">
    <source>
        <dbReference type="EMBL" id="KKN17951.1"/>
    </source>
</evidence>
<name>A0A0F9QXR0_9ZZZZ</name>
<organism evidence="1">
    <name type="scientific">marine sediment metagenome</name>
    <dbReference type="NCBI Taxonomy" id="412755"/>
    <lineage>
        <taxon>unclassified sequences</taxon>
        <taxon>metagenomes</taxon>
        <taxon>ecological metagenomes</taxon>
    </lineage>
</organism>
<reference evidence="1" key="1">
    <citation type="journal article" date="2015" name="Nature">
        <title>Complex archaea that bridge the gap between prokaryotes and eukaryotes.</title>
        <authorList>
            <person name="Spang A."/>
            <person name="Saw J.H."/>
            <person name="Jorgensen S.L."/>
            <person name="Zaremba-Niedzwiedzka K."/>
            <person name="Martijn J."/>
            <person name="Lind A.E."/>
            <person name="van Eijk R."/>
            <person name="Schleper C."/>
            <person name="Guy L."/>
            <person name="Ettema T.J."/>
        </authorList>
    </citation>
    <scope>NUCLEOTIDE SEQUENCE</scope>
</reference>
<proteinExistence type="predicted"/>
<dbReference type="EMBL" id="LAZR01003473">
    <property type="protein sequence ID" value="KKN17951.1"/>
    <property type="molecule type" value="Genomic_DNA"/>
</dbReference>
<gene>
    <name evidence="1" type="ORF">LCGC14_0960590</name>
</gene>
<accession>A0A0F9QXR0</accession>